<name>A0A9X8D890_9BURK</name>
<organism evidence="1 2">
    <name type="scientific">Acidovorax cavernicola</name>
    <dbReference type="NCBI Taxonomy" id="1675792"/>
    <lineage>
        <taxon>Bacteria</taxon>
        <taxon>Pseudomonadati</taxon>
        <taxon>Pseudomonadota</taxon>
        <taxon>Betaproteobacteria</taxon>
        <taxon>Burkholderiales</taxon>
        <taxon>Comamonadaceae</taxon>
        <taxon>Acidovorax</taxon>
    </lineage>
</organism>
<proteinExistence type="predicted"/>
<reference evidence="1 2" key="1">
    <citation type="submission" date="2018-09" db="EMBL/GenBank/DDBJ databases">
        <title>Acidovorax cavernicola nov. sp. isolated from Gruta de las Maravillas (Aracena, Spain).</title>
        <authorList>
            <person name="Jurado V."/>
            <person name="Gutierrez-Patricio S."/>
            <person name="Gonzalez-Pimentel J.L."/>
            <person name="Miller A.Z."/>
            <person name="Laiz L."/>
            <person name="Saiz-Jimenez C."/>
        </authorList>
    </citation>
    <scope>NUCLEOTIDE SEQUENCE [LARGE SCALE GENOMIC DNA]</scope>
    <source>
        <strain evidence="1 2">1011MAR4D40.2</strain>
    </source>
</reference>
<dbReference type="AlphaFoldDB" id="A0A9X8D890"/>
<keyword evidence="2" id="KW-1185">Reference proteome</keyword>
<accession>A0A9X8D890</accession>
<gene>
    <name evidence="1" type="ORF">D3H34_07205</name>
</gene>
<protein>
    <submittedName>
        <fullName evidence="1">Uncharacterized protein</fullName>
    </submittedName>
</protein>
<evidence type="ECO:0000313" key="1">
    <source>
        <dbReference type="EMBL" id="RIX83215.1"/>
    </source>
</evidence>
<evidence type="ECO:0000313" key="2">
    <source>
        <dbReference type="Proteomes" id="UP000265619"/>
    </source>
</evidence>
<sequence length="62" mass="6672">MTQVLVGTRLTELLWFADTMKLQEAHFDGKPVPEKPTIGGRALEDAAGASRTQKGGRTTIAC</sequence>
<dbReference type="Proteomes" id="UP000265619">
    <property type="component" value="Unassembled WGS sequence"/>
</dbReference>
<dbReference type="EMBL" id="QXMN01000005">
    <property type="protein sequence ID" value="RIX83215.1"/>
    <property type="molecule type" value="Genomic_DNA"/>
</dbReference>
<comment type="caution">
    <text evidence="1">The sequence shown here is derived from an EMBL/GenBank/DDBJ whole genome shotgun (WGS) entry which is preliminary data.</text>
</comment>
<dbReference type="RefSeq" id="WP_119552758.1">
    <property type="nucleotide sequence ID" value="NZ_QXMN01000005.1"/>
</dbReference>